<dbReference type="EMBL" id="OW152826">
    <property type="protein sequence ID" value="CAH2042396.1"/>
    <property type="molecule type" value="Genomic_DNA"/>
</dbReference>
<reference evidence="1" key="1">
    <citation type="submission" date="2022-03" db="EMBL/GenBank/DDBJ databases">
        <authorList>
            <person name="Martin H S."/>
        </authorList>
    </citation>
    <scope>NUCLEOTIDE SEQUENCE</scope>
</reference>
<evidence type="ECO:0000313" key="1">
    <source>
        <dbReference type="EMBL" id="CAH2042396.1"/>
    </source>
</evidence>
<feature type="non-terminal residue" evidence="1">
    <location>
        <position position="170"/>
    </location>
</feature>
<organism evidence="1 2">
    <name type="scientific">Iphiclides podalirius</name>
    <name type="common">scarce swallowtail</name>
    <dbReference type="NCBI Taxonomy" id="110791"/>
    <lineage>
        <taxon>Eukaryota</taxon>
        <taxon>Metazoa</taxon>
        <taxon>Ecdysozoa</taxon>
        <taxon>Arthropoda</taxon>
        <taxon>Hexapoda</taxon>
        <taxon>Insecta</taxon>
        <taxon>Pterygota</taxon>
        <taxon>Neoptera</taxon>
        <taxon>Endopterygota</taxon>
        <taxon>Lepidoptera</taxon>
        <taxon>Glossata</taxon>
        <taxon>Ditrysia</taxon>
        <taxon>Papilionoidea</taxon>
        <taxon>Papilionidae</taxon>
        <taxon>Papilioninae</taxon>
        <taxon>Iphiclides</taxon>
    </lineage>
</organism>
<evidence type="ECO:0000313" key="2">
    <source>
        <dbReference type="Proteomes" id="UP000837857"/>
    </source>
</evidence>
<accession>A0ABN8I0Y9</accession>
<sequence>MKRLTKSEATLVIFKKYVLEFSTKWNENYPLVCFWHICWSSTWYSDQILADELLETSKSLQNVIKEKATVFSITILREYNDDAVLRLLQTLLKYKMMTEYTNVLQVLFQYKLRNRDIRGCTEILRNCETLGVSLTAELQGRYIRLLINNKDPVEKSPVTKVPSKDFKLKF</sequence>
<proteinExistence type="predicted"/>
<protein>
    <submittedName>
        <fullName evidence="1">Uncharacterized protein</fullName>
    </submittedName>
</protein>
<name>A0ABN8I0Y9_9NEOP</name>
<gene>
    <name evidence="1" type="ORF">IPOD504_LOCUS3784</name>
</gene>
<dbReference type="Proteomes" id="UP000837857">
    <property type="component" value="Chromosome 14"/>
</dbReference>
<keyword evidence="2" id="KW-1185">Reference proteome</keyword>